<proteinExistence type="inferred from homology"/>
<dbReference type="SUPFAM" id="SSF53822">
    <property type="entry name" value="Periplasmic binding protein-like I"/>
    <property type="match status" value="1"/>
</dbReference>
<dbReference type="CDD" id="cd06346">
    <property type="entry name" value="PBP1_ABC_ligand_binding-like"/>
    <property type="match status" value="1"/>
</dbReference>
<organism evidence="6 7">
    <name type="scientific">Mesorhizobium australicum</name>
    <dbReference type="NCBI Taxonomy" id="536018"/>
    <lineage>
        <taxon>Bacteria</taxon>
        <taxon>Pseudomonadati</taxon>
        <taxon>Pseudomonadota</taxon>
        <taxon>Alphaproteobacteria</taxon>
        <taxon>Hyphomicrobiales</taxon>
        <taxon>Phyllobacteriaceae</taxon>
        <taxon>Mesorhizobium</taxon>
    </lineage>
</organism>
<evidence type="ECO:0000259" key="5">
    <source>
        <dbReference type="Pfam" id="PF13458"/>
    </source>
</evidence>
<evidence type="ECO:0000256" key="2">
    <source>
        <dbReference type="ARBA" id="ARBA00022729"/>
    </source>
</evidence>
<dbReference type="PANTHER" id="PTHR30483">
    <property type="entry name" value="LEUCINE-SPECIFIC-BINDING PROTEIN"/>
    <property type="match status" value="1"/>
</dbReference>
<reference evidence="6 7" key="1">
    <citation type="submission" date="2017-04" db="EMBL/GenBank/DDBJ databases">
        <authorList>
            <person name="Afonso C.L."/>
            <person name="Miller P.J."/>
            <person name="Scott M.A."/>
            <person name="Spackman E."/>
            <person name="Goraichik I."/>
            <person name="Dimitrov K.M."/>
            <person name="Suarez D.L."/>
            <person name="Swayne D.E."/>
        </authorList>
    </citation>
    <scope>NUCLEOTIDE SEQUENCE [LARGE SCALE GENOMIC DNA]</scope>
    <source>
        <strain evidence="6 7">B5P</strain>
    </source>
</reference>
<keyword evidence="2 4" id="KW-0732">Signal</keyword>
<evidence type="ECO:0000256" key="3">
    <source>
        <dbReference type="ARBA" id="ARBA00022970"/>
    </source>
</evidence>
<dbReference type="Proteomes" id="UP000193083">
    <property type="component" value="Unassembled WGS sequence"/>
</dbReference>
<dbReference type="AlphaFoldDB" id="A0A1X7PR24"/>
<dbReference type="Gene3D" id="3.40.50.2300">
    <property type="match status" value="2"/>
</dbReference>
<feature type="domain" description="Leucine-binding protein" evidence="5">
    <location>
        <begin position="27"/>
        <end position="328"/>
    </location>
</feature>
<keyword evidence="3" id="KW-0813">Transport</keyword>
<sequence>MGASMKKFLIASAACLALSAAASAEDVKVGIEMGFTGPIESLTPPMAQAAELAMKEVSDSGLFLGGAKVVPVRGDETCIDAGAATAAAERLVTSDKVAGIIGPTCSGATSAVLTNVAIPNGMVLISPSATSPGLSTIDSKGLFFRTAPSDAREGEILAQIMTERGVKSAAISYTNNDYGKGIAASIQSAFEKLGGKITLSAPHEDGKSDYSAEVGALASAGGDAIVVAGYADQGGAGVVQTVLDTGAFSKFVFPNGMWGESLIKKFGSQIDGAFGDLPGSDSPGAAKLLEMTKAAGINGTATFVPETYDAAAIMLLAMQAANSAKPADYKGKIMDVVNAPGEKIFPGDLAKALEILKAGGDVDYVGASNVEFIGKGESAGSYREVEIEGGAMKTVKFH</sequence>
<keyword evidence="7" id="KW-1185">Reference proteome</keyword>
<name>A0A1X7PR24_9HYPH</name>
<evidence type="ECO:0000313" key="6">
    <source>
        <dbReference type="EMBL" id="SMH53849.1"/>
    </source>
</evidence>
<comment type="similarity">
    <text evidence="1">Belongs to the leucine-binding protein family.</text>
</comment>
<protein>
    <submittedName>
        <fullName evidence="6">Amino acid/amide ABC transporter substrate-binding protein, HAAT family</fullName>
    </submittedName>
</protein>
<keyword evidence="3" id="KW-0029">Amino-acid transport</keyword>
<dbReference type="EMBL" id="FXBL01000004">
    <property type="protein sequence ID" value="SMH53849.1"/>
    <property type="molecule type" value="Genomic_DNA"/>
</dbReference>
<feature type="chain" id="PRO_5012146307" evidence="4">
    <location>
        <begin position="25"/>
        <end position="398"/>
    </location>
</feature>
<accession>A0A1X7PR24</accession>
<dbReference type="InterPro" id="IPR028082">
    <property type="entry name" value="Peripla_BP_I"/>
</dbReference>
<feature type="signal peptide" evidence="4">
    <location>
        <begin position="1"/>
        <end position="24"/>
    </location>
</feature>
<dbReference type="InterPro" id="IPR028081">
    <property type="entry name" value="Leu-bd"/>
</dbReference>
<gene>
    <name evidence="6" type="ORF">SAMN02982922_4945</name>
</gene>
<dbReference type="PANTHER" id="PTHR30483:SF6">
    <property type="entry name" value="PERIPLASMIC BINDING PROTEIN OF ABC TRANSPORTER FOR NATURAL AMINO ACIDS"/>
    <property type="match status" value="1"/>
</dbReference>
<evidence type="ECO:0000256" key="4">
    <source>
        <dbReference type="SAM" id="SignalP"/>
    </source>
</evidence>
<evidence type="ECO:0000256" key="1">
    <source>
        <dbReference type="ARBA" id="ARBA00010062"/>
    </source>
</evidence>
<dbReference type="GO" id="GO:0006865">
    <property type="term" value="P:amino acid transport"/>
    <property type="evidence" value="ECO:0007669"/>
    <property type="project" value="UniProtKB-KW"/>
</dbReference>
<dbReference type="InterPro" id="IPR051010">
    <property type="entry name" value="BCAA_transport"/>
</dbReference>
<dbReference type="Pfam" id="PF13458">
    <property type="entry name" value="Peripla_BP_6"/>
    <property type="match status" value="1"/>
</dbReference>
<evidence type="ECO:0000313" key="7">
    <source>
        <dbReference type="Proteomes" id="UP000193083"/>
    </source>
</evidence>